<dbReference type="Pfam" id="PF01297">
    <property type="entry name" value="ZnuA"/>
    <property type="match status" value="1"/>
</dbReference>
<proteinExistence type="predicted"/>
<evidence type="ECO:0000256" key="1">
    <source>
        <dbReference type="SAM" id="SignalP"/>
    </source>
</evidence>
<dbReference type="PANTHER" id="PTHR42953">
    <property type="entry name" value="HIGH-AFFINITY ZINC UPTAKE SYSTEM PROTEIN ZNUA-RELATED"/>
    <property type="match status" value="1"/>
</dbReference>
<dbReference type="PROSITE" id="PS51257">
    <property type="entry name" value="PROKAR_LIPOPROTEIN"/>
    <property type="match status" value="1"/>
</dbReference>
<dbReference type="SUPFAM" id="SSF53807">
    <property type="entry name" value="Helical backbone' metal receptor"/>
    <property type="match status" value="1"/>
</dbReference>
<dbReference type="RefSeq" id="WP_178372395.1">
    <property type="nucleotide sequence ID" value="NZ_FQXE01000021.1"/>
</dbReference>
<accession>A0A1M6A7Z9</accession>
<feature type="chain" id="PRO_5012951717" evidence="1">
    <location>
        <begin position="32"/>
        <end position="316"/>
    </location>
</feature>
<dbReference type="EMBL" id="FQXE01000021">
    <property type="protein sequence ID" value="SHI32644.1"/>
    <property type="molecule type" value="Genomic_DNA"/>
</dbReference>
<evidence type="ECO:0000313" key="2">
    <source>
        <dbReference type="EMBL" id="SHI32644.1"/>
    </source>
</evidence>
<evidence type="ECO:0000313" key="3">
    <source>
        <dbReference type="Proteomes" id="UP000184226"/>
    </source>
</evidence>
<dbReference type="GO" id="GO:0046872">
    <property type="term" value="F:metal ion binding"/>
    <property type="evidence" value="ECO:0007669"/>
    <property type="project" value="InterPro"/>
</dbReference>
<dbReference type="Proteomes" id="UP000184226">
    <property type="component" value="Unassembled WGS sequence"/>
</dbReference>
<gene>
    <name evidence="2" type="ORF">SAMN04488135_12147</name>
</gene>
<dbReference type="InterPro" id="IPR050492">
    <property type="entry name" value="Bact_metal-bind_prot9"/>
</dbReference>
<feature type="signal peptide" evidence="1">
    <location>
        <begin position="1"/>
        <end position="31"/>
    </location>
</feature>
<dbReference type="STRING" id="658167.SAMN04488135_12147"/>
<organism evidence="2 3">
    <name type="scientific">Pollutimonas bauzanensis</name>
    <dbReference type="NCBI Taxonomy" id="658167"/>
    <lineage>
        <taxon>Bacteria</taxon>
        <taxon>Pseudomonadati</taxon>
        <taxon>Pseudomonadota</taxon>
        <taxon>Betaproteobacteria</taxon>
        <taxon>Burkholderiales</taxon>
        <taxon>Alcaligenaceae</taxon>
        <taxon>Pollutimonas</taxon>
    </lineage>
</organism>
<dbReference type="PANTHER" id="PTHR42953:SF4">
    <property type="entry name" value="METAL ABC TRANSPORTER SUBSTRATE-BINDING PROTEIN"/>
    <property type="match status" value="1"/>
</dbReference>
<dbReference type="AlphaFoldDB" id="A0A1M6A7Z9"/>
<sequence length="316" mass="32080">MKRSSCGALGALTLALALGCGSPLSVAPAAAGERAAAAKPGAAAVSGIKVLVAHPVVHALAQALAQDSGISVQLAAPASLPATRMASYFAGRGAAALRKAAEDADAAAGLRSIWPEDPLYPLARRANIRIVEIDAARPIDGALPGIALQPGSGASAYPWLDPVNLGRMADIMAADLERLTRAAADKAALAKNLGEFKHRLVALAAQAQAQLAGVDNVSVATLSDRLAYLASGFDLDLVLSDARPDADWSGQSLAAFAASLKSNGVALVLHHREPAADVRQAVASGGARLVVLATDDADPVAQLQANIRTLVHAFKS</sequence>
<dbReference type="GO" id="GO:0030001">
    <property type="term" value="P:metal ion transport"/>
    <property type="evidence" value="ECO:0007669"/>
    <property type="project" value="InterPro"/>
</dbReference>
<keyword evidence="3" id="KW-1185">Reference proteome</keyword>
<name>A0A1M6A7Z9_9BURK</name>
<keyword evidence="1" id="KW-0732">Signal</keyword>
<dbReference type="InterPro" id="IPR006127">
    <property type="entry name" value="ZnuA-like"/>
</dbReference>
<reference evidence="2 3" key="1">
    <citation type="submission" date="2016-11" db="EMBL/GenBank/DDBJ databases">
        <authorList>
            <person name="Jaros S."/>
            <person name="Januszkiewicz K."/>
            <person name="Wedrychowicz H."/>
        </authorList>
    </citation>
    <scope>NUCLEOTIDE SEQUENCE [LARGE SCALE GENOMIC DNA]</scope>
    <source>
        <strain evidence="2 3">CGMCC 1.10190</strain>
    </source>
</reference>
<protein>
    <submittedName>
        <fullName evidence="2">ABC-type Zn uptake system ZnuABC, Zn-binding component ZnuA</fullName>
    </submittedName>
</protein>